<dbReference type="PANTHER" id="PTHR30532:SF1">
    <property type="entry name" value="IRON(3+)-HYDROXAMATE-BINDING PROTEIN FHUD"/>
    <property type="match status" value="1"/>
</dbReference>
<dbReference type="GO" id="GO:0030288">
    <property type="term" value="C:outer membrane-bounded periplasmic space"/>
    <property type="evidence" value="ECO:0007669"/>
    <property type="project" value="TreeGrafter"/>
</dbReference>
<organism evidence="7 8">
    <name type="scientific">Trinickia fusca</name>
    <dbReference type="NCBI Taxonomy" id="2419777"/>
    <lineage>
        <taxon>Bacteria</taxon>
        <taxon>Pseudomonadati</taxon>
        <taxon>Pseudomonadota</taxon>
        <taxon>Betaproteobacteria</taxon>
        <taxon>Burkholderiales</taxon>
        <taxon>Burkholderiaceae</taxon>
        <taxon>Trinickia</taxon>
    </lineage>
</organism>
<dbReference type="EMBL" id="RBZV01000004">
    <property type="protein sequence ID" value="RKP48185.1"/>
    <property type="molecule type" value="Genomic_DNA"/>
</dbReference>
<keyword evidence="4" id="KW-0410">Iron transport</keyword>
<feature type="domain" description="Fe/B12 periplasmic-binding" evidence="6">
    <location>
        <begin position="51"/>
        <end position="308"/>
    </location>
</feature>
<accession>A0A494XBQ3</accession>
<evidence type="ECO:0000313" key="7">
    <source>
        <dbReference type="EMBL" id="RKP48185.1"/>
    </source>
</evidence>
<keyword evidence="4" id="KW-0406">Ion transport</keyword>
<dbReference type="GO" id="GO:1901678">
    <property type="term" value="P:iron coordination entity transport"/>
    <property type="evidence" value="ECO:0007669"/>
    <property type="project" value="UniProtKB-ARBA"/>
</dbReference>
<dbReference type="AlphaFoldDB" id="A0A494XBQ3"/>
<dbReference type="SUPFAM" id="SSF53807">
    <property type="entry name" value="Helical backbone' metal receptor"/>
    <property type="match status" value="1"/>
</dbReference>
<evidence type="ECO:0000256" key="3">
    <source>
        <dbReference type="ARBA" id="ARBA00022448"/>
    </source>
</evidence>
<comment type="caution">
    <text evidence="7">The sequence shown here is derived from an EMBL/GenBank/DDBJ whole genome shotgun (WGS) entry which is preliminary data.</text>
</comment>
<keyword evidence="4" id="KW-0408">Iron</keyword>
<reference evidence="7 8" key="1">
    <citation type="submission" date="2018-10" db="EMBL/GenBank/DDBJ databases">
        <title>Paraburkholderia sp. 7MK8-2, isolated from soil.</title>
        <authorList>
            <person name="Gao Z.-H."/>
            <person name="Qiu L.-H."/>
        </authorList>
    </citation>
    <scope>NUCLEOTIDE SEQUENCE [LARGE SCALE GENOMIC DNA]</scope>
    <source>
        <strain evidence="7 8">7MK8-2</strain>
    </source>
</reference>
<name>A0A494XBQ3_9BURK</name>
<evidence type="ECO:0000313" key="8">
    <source>
        <dbReference type="Proteomes" id="UP000280434"/>
    </source>
</evidence>
<proteinExistence type="inferred from homology"/>
<evidence type="ECO:0000256" key="4">
    <source>
        <dbReference type="ARBA" id="ARBA00022496"/>
    </source>
</evidence>
<comment type="subcellular location">
    <subcellularLocation>
        <location evidence="1">Cell envelope</location>
    </subcellularLocation>
</comment>
<dbReference type="Pfam" id="PF01497">
    <property type="entry name" value="Peripla_BP_2"/>
    <property type="match status" value="1"/>
</dbReference>
<protein>
    <submittedName>
        <fullName evidence="7">ABC transporter substrate-binding protein</fullName>
    </submittedName>
</protein>
<comment type="similarity">
    <text evidence="2">Belongs to the bacterial solute-binding protein 8 family.</text>
</comment>
<dbReference type="InterPro" id="IPR051313">
    <property type="entry name" value="Bact_iron-sidero_bind"/>
</dbReference>
<keyword evidence="8" id="KW-1185">Reference proteome</keyword>
<evidence type="ECO:0000259" key="6">
    <source>
        <dbReference type="PROSITE" id="PS50983"/>
    </source>
</evidence>
<dbReference type="OrthoDB" id="9793175at2"/>
<dbReference type="RefSeq" id="WP_121278036.1">
    <property type="nucleotide sequence ID" value="NZ_RBZV01000004.1"/>
</dbReference>
<evidence type="ECO:0000256" key="1">
    <source>
        <dbReference type="ARBA" id="ARBA00004196"/>
    </source>
</evidence>
<keyword evidence="3" id="KW-0813">Transport</keyword>
<sequence>MIDRKRRALALSVSLSSALMWQSRARAHARTAFSVTDDRGAELRFDAAPRRLATISYFGADAALALGVQPVASTFLVRGRRPAYLLDRMNDVMDLGQRASPNLELLARAQPDLIVAIRRYTEANAGRLQRIAPYLALDLETSQDSDHGIALVGAALGKAEAAADLNRRFARVLAQYRARVTPHRAPRYLFVWGAGSAPWAFYDENMTCSLLNALGAINVAGHNPLPAQRDNTAFQMSLEALLLADPDTIFVYDDGPSRAFERSPVWQHLSAVRSARIVRVGDHWIESFGPIARHAVLAEAAAHLHPDGFAPPDLHAIASSYLSLSHSKPLVDL</sequence>
<dbReference type="InterPro" id="IPR002491">
    <property type="entry name" value="ABC_transptr_periplasmic_BD"/>
</dbReference>
<dbReference type="PROSITE" id="PS50983">
    <property type="entry name" value="FE_B12_PBP"/>
    <property type="match status" value="1"/>
</dbReference>
<dbReference type="Gene3D" id="3.40.50.1980">
    <property type="entry name" value="Nitrogenase molybdenum iron protein domain"/>
    <property type="match status" value="2"/>
</dbReference>
<evidence type="ECO:0000256" key="5">
    <source>
        <dbReference type="ARBA" id="ARBA00022729"/>
    </source>
</evidence>
<evidence type="ECO:0000256" key="2">
    <source>
        <dbReference type="ARBA" id="ARBA00008814"/>
    </source>
</evidence>
<gene>
    <name evidence="7" type="ORF">D7S89_12660</name>
</gene>
<keyword evidence="5" id="KW-0732">Signal</keyword>
<dbReference type="PANTHER" id="PTHR30532">
    <property type="entry name" value="IRON III DICITRATE-BINDING PERIPLASMIC PROTEIN"/>
    <property type="match status" value="1"/>
</dbReference>
<dbReference type="Proteomes" id="UP000280434">
    <property type="component" value="Unassembled WGS sequence"/>
</dbReference>